<reference evidence="3" key="1">
    <citation type="journal article" date="2016" name="Nat. Commun.">
        <title>Genome analysis of three Pneumocystis species reveals adaptation mechanisms to life exclusively in mammalian hosts.</title>
        <authorList>
            <person name="Ma L."/>
            <person name="Chen Z."/>
            <person name="Huang D.W."/>
            <person name="Kutty G."/>
            <person name="Ishihara M."/>
            <person name="Wang H."/>
            <person name="Abouelleil A."/>
            <person name="Bishop L."/>
            <person name="Davey E."/>
            <person name="Deng R."/>
            <person name="Deng X."/>
            <person name="Fan L."/>
            <person name="Fantoni G."/>
            <person name="Fitzgerald M."/>
            <person name="Gogineni E."/>
            <person name="Goldberg J.M."/>
            <person name="Handley G."/>
            <person name="Hu X."/>
            <person name="Huber C."/>
            <person name="Jiao X."/>
            <person name="Jones K."/>
            <person name="Levin J.Z."/>
            <person name="Liu Y."/>
            <person name="Macdonald P."/>
            <person name="Melnikov A."/>
            <person name="Raley C."/>
            <person name="Sassi M."/>
            <person name="Sherman B.T."/>
            <person name="Song X."/>
            <person name="Sykes S."/>
            <person name="Tran B."/>
            <person name="Walsh L."/>
            <person name="Xia Y."/>
            <person name="Yang J."/>
            <person name="Young S."/>
            <person name="Zeng Q."/>
            <person name="Zheng X."/>
            <person name="Stephens R."/>
            <person name="Nusbaum C."/>
            <person name="Birren B.W."/>
            <person name="Azadi P."/>
            <person name="Lempicki R.A."/>
            <person name="Cuomo C.A."/>
            <person name="Kovacs J.A."/>
        </authorList>
    </citation>
    <scope>NUCLEOTIDE SEQUENCE [LARGE SCALE GENOMIC DNA]</scope>
    <source>
        <strain evidence="3">B123</strain>
    </source>
</reference>
<gene>
    <name evidence="2" type="ORF">PNEG_00902</name>
</gene>
<dbReference type="HOGENOM" id="CLU_1714079_0_0_1"/>
<name>M7NPX9_PNEMU</name>
<dbReference type="OrthoDB" id="20086at2759"/>
<dbReference type="RefSeq" id="XP_007872813.1">
    <property type="nucleotide sequence ID" value="XM_007874622.2"/>
</dbReference>
<sequence>MDEVWEDETSENRKNESSSNKISLKNEMNRYFNQGYLEGLTEAKRVYSPLGSNENYEKSAFIGIKAGRLLGSLEGLEFYLEKWGETEENIENFKKWIKRMKKQIEINKIFTKEYLESDGLLRYDKHPVLEEIEREIMIYLENIKCCKCININK</sequence>
<dbReference type="AlphaFoldDB" id="M7NPX9"/>
<organism evidence="2 3">
    <name type="scientific">Pneumocystis murina (strain B123)</name>
    <name type="common">Mouse pneumocystis pneumonia agent</name>
    <name type="synonym">Pneumocystis carinii f. sp. muris</name>
    <dbReference type="NCBI Taxonomy" id="1069680"/>
    <lineage>
        <taxon>Eukaryota</taxon>
        <taxon>Fungi</taxon>
        <taxon>Dikarya</taxon>
        <taxon>Ascomycota</taxon>
        <taxon>Taphrinomycotina</taxon>
        <taxon>Pneumocystomycetes</taxon>
        <taxon>Pneumocystaceae</taxon>
        <taxon>Pneumocystis</taxon>
    </lineage>
</organism>
<dbReference type="GeneID" id="19894600"/>
<evidence type="ECO:0000256" key="1">
    <source>
        <dbReference type="SAM" id="MobiDB-lite"/>
    </source>
</evidence>
<protein>
    <recommendedName>
        <fullName evidence="4">Protein YAE1</fullName>
    </recommendedName>
</protein>
<accession>M7NPX9</accession>
<keyword evidence="3" id="KW-1185">Reference proteome</keyword>
<comment type="caution">
    <text evidence="2">The sequence shown here is derived from an EMBL/GenBank/DDBJ whole genome shotgun (WGS) entry which is preliminary data.</text>
</comment>
<dbReference type="EMBL" id="AFWA02000003">
    <property type="protein sequence ID" value="EMR10753.1"/>
    <property type="molecule type" value="Genomic_DNA"/>
</dbReference>
<feature type="region of interest" description="Disordered" evidence="1">
    <location>
        <begin position="1"/>
        <end position="20"/>
    </location>
</feature>
<evidence type="ECO:0000313" key="3">
    <source>
        <dbReference type="Proteomes" id="UP000011958"/>
    </source>
</evidence>
<dbReference type="VEuPathDB" id="FungiDB:PNEG_00902"/>
<dbReference type="Proteomes" id="UP000011958">
    <property type="component" value="Unassembled WGS sequence"/>
</dbReference>
<evidence type="ECO:0000313" key="2">
    <source>
        <dbReference type="EMBL" id="EMR10753.1"/>
    </source>
</evidence>
<proteinExistence type="predicted"/>
<evidence type="ECO:0008006" key="4">
    <source>
        <dbReference type="Google" id="ProtNLM"/>
    </source>
</evidence>